<evidence type="ECO:0000256" key="1">
    <source>
        <dbReference type="PROSITE-ProRule" id="PRU01211"/>
    </source>
</evidence>
<keyword evidence="5" id="KW-1185">Reference proteome</keyword>
<dbReference type="PANTHER" id="PTHR10127:SF814">
    <property type="entry name" value="MEPRIN A SUBUNIT BETA"/>
    <property type="match status" value="1"/>
</dbReference>
<feature type="binding site" evidence="1">
    <location>
        <position position="157"/>
    </location>
    <ligand>
        <name>Zn(2+)</name>
        <dbReference type="ChEBI" id="CHEBI:29105"/>
        <note>catalytic</note>
    </ligand>
</feature>
<keyword evidence="1 2" id="KW-0645">Protease</keyword>
<dbReference type="PROSITE" id="PS51864">
    <property type="entry name" value="ASTACIN"/>
    <property type="match status" value="1"/>
</dbReference>
<name>A0A1J1HQR2_9DIPT</name>
<dbReference type="EMBL" id="CVRI01000018">
    <property type="protein sequence ID" value="CRK90383.1"/>
    <property type="molecule type" value="Genomic_DNA"/>
</dbReference>
<dbReference type="PRINTS" id="PR00480">
    <property type="entry name" value="ASTACIN"/>
</dbReference>
<protein>
    <recommendedName>
        <fullName evidence="2">Metalloendopeptidase</fullName>
        <ecNumber evidence="2">3.4.24.-</ecNumber>
    </recommendedName>
</protein>
<comment type="caution">
    <text evidence="1">Lacks conserved residue(s) required for the propagation of feature annotation.</text>
</comment>
<keyword evidence="1 2" id="KW-0862">Zinc</keyword>
<dbReference type="GO" id="GO:0004222">
    <property type="term" value="F:metalloendopeptidase activity"/>
    <property type="evidence" value="ECO:0007669"/>
    <property type="project" value="UniProtKB-UniRule"/>
</dbReference>
<dbReference type="Pfam" id="PF01400">
    <property type="entry name" value="Astacin"/>
    <property type="match status" value="1"/>
</dbReference>
<dbReference type="SMART" id="SM00235">
    <property type="entry name" value="ZnMc"/>
    <property type="match status" value="1"/>
</dbReference>
<dbReference type="Proteomes" id="UP000183832">
    <property type="component" value="Unassembled WGS sequence"/>
</dbReference>
<sequence length="264" mass="30722">MLKTILVLIFVLCGVYLAPVNFKEMGDENLISDVDVIEDSIKEDLSESPTRVKRFNAKKHPYLRWPNKTVPYWINMTFYTSEHVQQIEKAMREIENVTCLKFVGRTYQHDYVTFTGNTKRCVSQVGRNGGQQYIRLMPTTVETNCFRLGSIMHELVHTLGFYHTHIGTNRDDHIKILWENIDPSRQNDFKVFLKSDEVDDFGLGYDFDSILQYHSKAFSANGKPTIVVKDPNIKPNRMGQRKSLSRGDVLRIRKFYDCDDEPNI</sequence>
<gene>
    <name evidence="4" type="ORF">CLUMA_CG003996</name>
</gene>
<feature type="signal peptide" evidence="2">
    <location>
        <begin position="1"/>
        <end position="17"/>
    </location>
</feature>
<keyword evidence="1 2" id="KW-0482">Metalloprotease</keyword>
<evidence type="ECO:0000259" key="3">
    <source>
        <dbReference type="PROSITE" id="PS51864"/>
    </source>
</evidence>
<evidence type="ECO:0000256" key="2">
    <source>
        <dbReference type="RuleBase" id="RU361183"/>
    </source>
</evidence>
<dbReference type="EC" id="3.4.24.-" evidence="2"/>
<dbReference type="GO" id="GO:0008270">
    <property type="term" value="F:zinc ion binding"/>
    <property type="evidence" value="ECO:0007669"/>
    <property type="project" value="UniProtKB-UniRule"/>
</dbReference>
<dbReference type="Gene3D" id="3.40.390.10">
    <property type="entry name" value="Collagenase (Catalytic Domain)"/>
    <property type="match status" value="1"/>
</dbReference>
<dbReference type="InterPro" id="IPR034035">
    <property type="entry name" value="Astacin-like_dom"/>
</dbReference>
<reference evidence="4 5" key="1">
    <citation type="submission" date="2015-04" db="EMBL/GenBank/DDBJ databases">
        <authorList>
            <person name="Syromyatnikov M.Y."/>
            <person name="Popov V.N."/>
        </authorList>
    </citation>
    <scope>NUCLEOTIDE SEQUENCE [LARGE SCALE GENOMIC DNA]</scope>
</reference>
<dbReference type="GO" id="GO:0006508">
    <property type="term" value="P:proteolysis"/>
    <property type="evidence" value="ECO:0007669"/>
    <property type="project" value="UniProtKB-KW"/>
</dbReference>
<keyword evidence="2" id="KW-0732">Signal</keyword>
<proteinExistence type="predicted"/>
<feature type="active site" evidence="1">
    <location>
        <position position="154"/>
    </location>
</feature>
<dbReference type="OrthoDB" id="291007at2759"/>
<accession>A0A1J1HQR2</accession>
<dbReference type="CDD" id="cd04280">
    <property type="entry name" value="ZnMc_astacin_like"/>
    <property type="match status" value="1"/>
</dbReference>
<comment type="cofactor">
    <cofactor evidence="1 2">
        <name>Zn(2+)</name>
        <dbReference type="ChEBI" id="CHEBI:29105"/>
    </cofactor>
    <text evidence="1 2">Binds 1 zinc ion per subunit.</text>
</comment>
<dbReference type="InterPro" id="IPR001506">
    <property type="entry name" value="Peptidase_M12A"/>
</dbReference>
<evidence type="ECO:0000313" key="5">
    <source>
        <dbReference type="Proteomes" id="UP000183832"/>
    </source>
</evidence>
<keyword evidence="1 2" id="KW-0479">Metal-binding</keyword>
<feature type="domain" description="Peptidase M12A" evidence="3">
    <location>
        <begin position="56"/>
        <end position="259"/>
    </location>
</feature>
<dbReference type="InterPro" id="IPR024079">
    <property type="entry name" value="MetalloPept_cat_dom_sf"/>
</dbReference>
<feature type="chain" id="PRO_5009364401" description="Metalloendopeptidase" evidence="2">
    <location>
        <begin position="18"/>
        <end position="264"/>
    </location>
</feature>
<dbReference type="InterPro" id="IPR006026">
    <property type="entry name" value="Peptidase_Metallo"/>
</dbReference>
<dbReference type="PANTHER" id="PTHR10127">
    <property type="entry name" value="DISCOIDIN, CUB, EGF, LAMININ , AND ZINC METALLOPROTEASE DOMAIN CONTAINING"/>
    <property type="match status" value="1"/>
</dbReference>
<organism evidence="4 5">
    <name type="scientific">Clunio marinus</name>
    <dbReference type="NCBI Taxonomy" id="568069"/>
    <lineage>
        <taxon>Eukaryota</taxon>
        <taxon>Metazoa</taxon>
        <taxon>Ecdysozoa</taxon>
        <taxon>Arthropoda</taxon>
        <taxon>Hexapoda</taxon>
        <taxon>Insecta</taxon>
        <taxon>Pterygota</taxon>
        <taxon>Neoptera</taxon>
        <taxon>Endopterygota</taxon>
        <taxon>Diptera</taxon>
        <taxon>Nematocera</taxon>
        <taxon>Chironomoidea</taxon>
        <taxon>Chironomidae</taxon>
        <taxon>Clunio</taxon>
    </lineage>
</organism>
<feature type="binding site" evidence="1">
    <location>
        <position position="153"/>
    </location>
    <ligand>
        <name>Zn(2+)</name>
        <dbReference type="ChEBI" id="CHEBI:29105"/>
        <note>catalytic</note>
    </ligand>
</feature>
<dbReference type="SUPFAM" id="SSF55486">
    <property type="entry name" value="Metalloproteases ('zincins'), catalytic domain"/>
    <property type="match status" value="1"/>
</dbReference>
<evidence type="ECO:0000313" key="4">
    <source>
        <dbReference type="EMBL" id="CRK90383.1"/>
    </source>
</evidence>
<keyword evidence="1 2" id="KW-0378">Hydrolase</keyword>
<feature type="binding site" evidence="1">
    <location>
        <position position="163"/>
    </location>
    <ligand>
        <name>Zn(2+)</name>
        <dbReference type="ChEBI" id="CHEBI:29105"/>
        <note>catalytic</note>
    </ligand>
</feature>
<dbReference type="AlphaFoldDB" id="A0A1J1HQR2"/>
<dbReference type="STRING" id="568069.A0A1J1HQR2"/>